<dbReference type="RefSeq" id="WP_285312234.1">
    <property type="nucleotide sequence ID" value="NZ_JASOIH010000325.1"/>
</dbReference>
<comment type="caution">
    <text evidence="5">The sequence shown here is derived from an EMBL/GenBank/DDBJ whole genome shotgun (WGS) entry which is preliminary data.</text>
</comment>
<feature type="non-terminal residue" evidence="5">
    <location>
        <position position="94"/>
    </location>
</feature>
<evidence type="ECO:0000313" key="5">
    <source>
        <dbReference type="EMBL" id="MDK6900627.1"/>
    </source>
</evidence>
<keyword evidence="4" id="KW-0472">Membrane</keyword>
<comment type="subcellular location">
    <subcellularLocation>
        <location evidence="1">Cell inner membrane</location>
        <topology evidence="1">Multi-pass membrane protein</topology>
    </subcellularLocation>
</comment>
<proteinExistence type="inferred from homology"/>
<comment type="similarity">
    <text evidence="2">Belongs to the ABC-2 integral membrane protein family.</text>
</comment>
<organism evidence="5 6">
    <name type="scientific">Streptococcus agalactiae</name>
    <dbReference type="NCBI Taxonomy" id="1311"/>
    <lineage>
        <taxon>Bacteria</taxon>
        <taxon>Bacillati</taxon>
        <taxon>Bacillota</taxon>
        <taxon>Bacilli</taxon>
        <taxon>Lactobacillales</taxon>
        <taxon>Streptococcaceae</taxon>
        <taxon>Streptococcus</taxon>
    </lineage>
</organism>
<dbReference type="GO" id="GO:0005886">
    <property type="term" value="C:plasma membrane"/>
    <property type="evidence" value="ECO:0007669"/>
    <property type="project" value="UniProtKB-SubCell"/>
</dbReference>
<evidence type="ECO:0000256" key="2">
    <source>
        <dbReference type="ARBA" id="ARBA00007783"/>
    </source>
</evidence>
<feature type="transmembrane region" description="Helical" evidence="4">
    <location>
        <begin position="20"/>
        <end position="36"/>
    </location>
</feature>
<dbReference type="AlphaFoldDB" id="A0AAW6Y0Q6"/>
<keyword evidence="3" id="KW-0813">Transport</keyword>
<keyword evidence="4" id="KW-1133">Transmembrane helix</keyword>
<keyword evidence="4" id="KW-0812">Transmembrane</keyword>
<sequence length="94" mass="10378">IYLPRELFPLSSVWVARVHLFPQVLILVVGALIYGWRPGILNIAAAFAGFAIITIFALGLGLFAGALNVMYRDAENFVDLLLMVATWASPVLYR</sequence>
<evidence type="ECO:0000256" key="1">
    <source>
        <dbReference type="ARBA" id="ARBA00004429"/>
    </source>
</evidence>
<evidence type="ECO:0000313" key="6">
    <source>
        <dbReference type="Proteomes" id="UP001230629"/>
    </source>
</evidence>
<dbReference type="GO" id="GO:0015920">
    <property type="term" value="P:lipopolysaccharide transport"/>
    <property type="evidence" value="ECO:0007669"/>
    <property type="project" value="TreeGrafter"/>
</dbReference>
<dbReference type="EMBL" id="JASOIH010000325">
    <property type="protein sequence ID" value="MDK6900627.1"/>
    <property type="molecule type" value="Genomic_DNA"/>
</dbReference>
<dbReference type="PANTHER" id="PTHR30413:SF8">
    <property type="entry name" value="TRANSPORT PERMEASE PROTEIN"/>
    <property type="match status" value="1"/>
</dbReference>
<evidence type="ECO:0000256" key="3">
    <source>
        <dbReference type="ARBA" id="ARBA00022448"/>
    </source>
</evidence>
<feature type="transmembrane region" description="Helical" evidence="4">
    <location>
        <begin position="43"/>
        <end position="71"/>
    </location>
</feature>
<name>A0AAW6Y0Q6_STRAG</name>
<evidence type="ECO:0000256" key="4">
    <source>
        <dbReference type="SAM" id="Phobius"/>
    </source>
</evidence>
<dbReference type="PANTHER" id="PTHR30413">
    <property type="entry name" value="INNER MEMBRANE TRANSPORT PERMEASE"/>
    <property type="match status" value="1"/>
</dbReference>
<accession>A0AAW6Y0Q6</accession>
<feature type="non-terminal residue" evidence="5">
    <location>
        <position position="1"/>
    </location>
</feature>
<protein>
    <submittedName>
        <fullName evidence="5">ABC transporter permease</fullName>
    </submittedName>
</protein>
<reference evidence="5" key="1">
    <citation type="submission" date="2023-05" db="EMBL/GenBank/DDBJ databases">
        <title>Cataloging the Phylogenetic Diversity of Human Bladder Bacteria.</title>
        <authorList>
            <person name="Du J."/>
        </authorList>
    </citation>
    <scope>NUCLEOTIDE SEQUENCE</scope>
    <source>
        <strain evidence="5">UMB8703</strain>
    </source>
</reference>
<gene>
    <name evidence="5" type="ORF">QP229_11770</name>
</gene>
<dbReference type="Proteomes" id="UP001230629">
    <property type="component" value="Unassembled WGS sequence"/>
</dbReference>